<evidence type="ECO:0000313" key="4">
    <source>
        <dbReference type="Proteomes" id="UP000054639"/>
    </source>
</evidence>
<reference evidence="3 4" key="1">
    <citation type="submission" date="2015-11" db="EMBL/GenBank/DDBJ databases">
        <title>Genomic analysis of 38 Legionella species identifies large and diverse effector repertoires.</title>
        <authorList>
            <person name="Burstein D."/>
            <person name="Amaro F."/>
            <person name="Zusman T."/>
            <person name="Lifshitz Z."/>
            <person name="Cohen O."/>
            <person name="Gilbert J.A."/>
            <person name="Pupko T."/>
            <person name="Shuman H.A."/>
            <person name="Segal G."/>
        </authorList>
    </citation>
    <scope>NUCLEOTIDE SEQUENCE [LARGE SCALE GENOMIC DNA]</scope>
    <source>
        <strain evidence="3 4">ATCC 49507</strain>
    </source>
</reference>
<dbReference type="Proteomes" id="UP000054639">
    <property type="component" value="Unassembled WGS sequence"/>
</dbReference>
<keyword evidence="2" id="KW-0472">Membrane</keyword>
<keyword evidence="4" id="KW-1185">Reference proteome</keyword>
<organism evidence="3 4">
    <name type="scientific">Legionella quateirensis</name>
    <dbReference type="NCBI Taxonomy" id="45072"/>
    <lineage>
        <taxon>Bacteria</taxon>
        <taxon>Pseudomonadati</taxon>
        <taxon>Pseudomonadota</taxon>
        <taxon>Gammaproteobacteria</taxon>
        <taxon>Legionellales</taxon>
        <taxon>Legionellaceae</taxon>
        <taxon>Legionella</taxon>
    </lineage>
</organism>
<gene>
    <name evidence="3" type="ORF">Lqua_1108</name>
</gene>
<proteinExistence type="predicted"/>
<protein>
    <submittedName>
        <fullName evidence="3">Uncharacterized protein</fullName>
    </submittedName>
</protein>
<comment type="caution">
    <text evidence="3">The sequence shown here is derived from an EMBL/GenBank/DDBJ whole genome shotgun (WGS) entry which is preliminary data.</text>
</comment>
<dbReference type="EMBL" id="LNYR01000012">
    <property type="protein sequence ID" value="KTD50881.1"/>
    <property type="molecule type" value="Genomic_DNA"/>
</dbReference>
<feature type="compositionally biased region" description="Polar residues" evidence="1">
    <location>
        <begin position="1"/>
        <end position="14"/>
    </location>
</feature>
<name>A0ABR5RN17_9GAMM</name>
<evidence type="ECO:0000313" key="3">
    <source>
        <dbReference type="EMBL" id="KTD50881.1"/>
    </source>
</evidence>
<keyword evidence="2" id="KW-1133">Transmembrane helix</keyword>
<keyword evidence="2" id="KW-0812">Transmembrane</keyword>
<evidence type="ECO:0000256" key="2">
    <source>
        <dbReference type="SAM" id="Phobius"/>
    </source>
</evidence>
<sequence>MALQQLTAQLSENKNANEHEVGELKQKQLQLTQQLSDSQAALEQLNAQLLENKIANTREVTELKKEQLRLIQQIAEDRANQIQLATELERIKQSFTAELLNIQQNQAQRNQHIVEEHNKQFRAQERLFQQLISPKEISCMQLIETKLIPLTKGYLDHLLKEAQKLNPSIKDKTSYDNLPELSGNESDKQKYLMIGKKFTISKNLLNQLEDKESIPLPSERITQFAQTLKSNNAQLKQHRDSEWTQFFKNCMVSIGIICTGIIPGLIALAAYSSYTGKSPLFFTRSQGDEYSHQVADKLDYLPISVK</sequence>
<feature type="transmembrane region" description="Helical" evidence="2">
    <location>
        <begin position="251"/>
        <end position="274"/>
    </location>
</feature>
<evidence type="ECO:0000256" key="1">
    <source>
        <dbReference type="SAM" id="MobiDB-lite"/>
    </source>
</evidence>
<feature type="region of interest" description="Disordered" evidence="1">
    <location>
        <begin position="1"/>
        <end position="21"/>
    </location>
</feature>
<accession>A0ABR5RN17</accession>